<sequence length="306" mass="35705">MAADKLRMVHYEPFIAKIAAYKFLAVHPPVPGTVSDKIVSLCRKFLWRSNHPLVSWSQCCLPKSEGGLGFRDMKAWNRALLTKCLWNMHQKKDTLWIKWISQKYLSRETIWTWKGKSNDSPLIQRILNIRDQILTSARFRVTEVPWHRDVWNACIIPKQAFILWLGIKKKLRTKDKVPHVDIDRTYALCHQTDESVSHLFFSCSHSSYICTGIRKWIGITRTMSTVDNALKYIRKEGRGTGWQAKAKRPALDNTIYTIWNERNKTIFEGTRFDKDAIIFKIKTSIFKVLFALFPHFVDKFVTLGTG</sequence>
<evidence type="ECO:0000313" key="2">
    <source>
        <dbReference type="EMBL" id="KAK4357581.1"/>
    </source>
</evidence>
<gene>
    <name evidence="2" type="ORF">RND71_023191</name>
</gene>
<comment type="caution">
    <text evidence="2">The sequence shown here is derived from an EMBL/GenBank/DDBJ whole genome shotgun (WGS) entry which is preliminary data.</text>
</comment>
<dbReference type="Pfam" id="PF13966">
    <property type="entry name" value="zf-RVT"/>
    <property type="match status" value="1"/>
</dbReference>
<dbReference type="AlphaFoldDB" id="A0AAE1VBD0"/>
<accession>A0AAE1VBD0</accession>
<dbReference type="PANTHER" id="PTHR33116">
    <property type="entry name" value="REVERSE TRANSCRIPTASE ZINC-BINDING DOMAIN-CONTAINING PROTEIN-RELATED-RELATED"/>
    <property type="match status" value="1"/>
</dbReference>
<feature type="domain" description="Reverse transcriptase zinc-binding" evidence="1">
    <location>
        <begin position="138"/>
        <end position="207"/>
    </location>
</feature>
<protein>
    <recommendedName>
        <fullName evidence="1">Reverse transcriptase zinc-binding domain-containing protein</fullName>
    </recommendedName>
</protein>
<reference evidence="2" key="1">
    <citation type="submission" date="2023-12" db="EMBL/GenBank/DDBJ databases">
        <title>Genome assembly of Anisodus tanguticus.</title>
        <authorList>
            <person name="Wang Y.-J."/>
        </authorList>
    </citation>
    <scope>NUCLEOTIDE SEQUENCE</scope>
    <source>
        <strain evidence="2">KB-2021</strain>
        <tissue evidence="2">Leaf</tissue>
    </source>
</reference>
<dbReference type="PANTHER" id="PTHR33116:SF66">
    <property type="entry name" value="REVERSE TRANSCRIPTASE ZINC-BINDING DOMAIN-CONTAINING PROTEIN"/>
    <property type="match status" value="1"/>
</dbReference>
<dbReference type="InterPro" id="IPR026960">
    <property type="entry name" value="RVT-Znf"/>
</dbReference>
<evidence type="ECO:0000313" key="3">
    <source>
        <dbReference type="Proteomes" id="UP001291623"/>
    </source>
</evidence>
<dbReference type="EMBL" id="JAVYJV010000012">
    <property type="protein sequence ID" value="KAK4357581.1"/>
    <property type="molecule type" value="Genomic_DNA"/>
</dbReference>
<keyword evidence="3" id="KW-1185">Reference proteome</keyword>
<name>A0AAE1VBD0_9SOLA</name>
<dbReference type="Proteomes" id="UP001291623">
    <property type="component" value="Unassembled WGS sequence"/>
</dbReference>
<proteinExistence type="predicted"/>
<evidence type="ECO:0000259" key="1">
    <source>
        <dbReference type="Pfam" id="PF13966"/>
    </source>
</evidence>
<organism evidence="2 3">
    <name type="scientific">Anisodus tanguticus</name>
    <dbReference type="NCBI Taxonomy" id="243964"/>
    <lineage>
        <taxon>Eukaryota</taxon>
        <taxon>Viridiplantae</taxon>
        <taxon>Streptophyta</taxon>
        <taxon>Embryophyta</taxon>
        <taxon>Tracheophyta</taxon>
        <taxon>Spermatophyta</taxon>
        <taxon>Magnoliopsida</taxon>
        <taxon>eudicotyledons</taxon>
        <taxon>Gunneridae</taxon>
        <taxon>Pentapetalae</taxon>
        <taxon>asterids</taxon>
        <taxon>lamiids</taxon>
        <taxon>Solanales</taxon>
        <taxon>Solanaceae</taxon>
        <taxon>Solanoideae</taxon>
        <taxon>Hyoscyameae</taxon>
        <taxon>Anisodus</taxon>
    </lineage>
</organism>